<dbReference type="Proteomes" id="UP001497482">
    <property type="component" value="Chromosome 13"/>
</dbReference>
<evidence type="ECO:0000313" key="2">
    <source>
        <dbReference type="EMBL" id="CAL1577369.1"/>
    </source>
</evidence>
<organism evidence="2 3">
    <name type="scientific">Knipowitschia caucasica</name>
    <name type="common">Caucasian dwarf goby</name>
    <name type="synonym">Pomatoschistus caucasicus</name>
    <dbReference type="NCBI Taxonomy" id="637954"/>
    <lineage>
        <taxon>Eukaryota</taxon>
        <taxon>Metazoa</taxon>
        <taxon>Chordata</taxon>
        <taxon>Craniata</taxon>
        <taxon>Vertebrata</taxon>
        <taxon>Euteleostomi</taxon>
        <taxon>Actinopterygii</taxon>
        <taxon>Neopterygii</taxon>
        <taxon>Teleostei</taxon>
        <taxon>Neoteleostei</taxon>
        <taxon>Acanthomorphata</taxon>
        <taxon>Gobiaria</taxon>
        <taxon>Gobiiformes</taxon>
        <taxon>Gobioidei</taxon>
        <taxon>Gobiidae</taxon>
        <taxon>Gobiinae</taxon>
        <taxon>Knipowitschia</taxon>
    </lineage>
</organism>
<proteinExistence type="predicted"/>
<evidence type="ECO:0008006" key="4">
    <source>
        <dbReference type="Google" id="ProtNLM"/>
    </source>
</evidence>
<accession>A0AAV2JQ76</accession>
<name>A0AAV2JQ76_KNICA</name>
<sequence>MRLCLLRQMLAQMATLLPLSVGQGARMKGLKGMGGDRLALGDGARDNNQRREITTLIFVAPMGSQLTPSYSTST</sequence>
<evidence type="ECO:0000313" key="3">
    <source>
        <dbReference type="Proteomes" id="UP001497482"/>
    </source>
</evidence>
<protein>
    <recommendedName>
        <fullName evidence="4">Secreted protein</fullName>
    </recommendedName>
</protein>
<dbReference type="AlphaFoldDB" id="A0AAV2JQ76"/>
<dbReference type="EMBL" id="OZ035835">
    <property type="protein sequence ID" value="CAL1577369.1"/>
    <property type="molecule type" value="Genomic_DNA"/>
</dbReference>
<evidence type="ECO:0000256" key="1">
    <source>
        <dbReference type="SAM" id="SignalP"/>
    </source>
</evidence>
<gene>
    <name evidence="2" type="ORF">KC01_LOCUS8728</name>
</gene>
<feature type="signal peptide" evidence="1">
    <location>
        <begin position="1"/>
        <end position="24"/>
    </location>
</feature>
<keyword evidence="3" id="KW-1185">Reference proteome</keyword>
<reference evidence="2 3" key="1">
    <citation type="submission" date="2024-04" db="EMBL/GenBank/DDBJ databases">
        <authorList>
            <person name="Waldvogel A.-M."/>
            <person name="Schoenle A."/>
        </authorList>
    </citation>
    <scope>NUCLEOTIDE SEQUENCE [LARGE SCALE GENOMIC DNA]</scope>
</reference>
<keyword evidence="1" id="KW-0732">Signal</keyword>
<feature type="chain" id="PRO_5043595474" description="Secreted protein" evidence="1">
    <location>
        <begin position="25"/>
        <end position="74"/>
    </location>
</feature>